<proteinExistence type="predicted"/>
<organism evidence="1 2">
    <name type="scientific">Massilia antarctica</name>
    <dbReference type="NCBI Taxonomy" id="2765360"/>
    <lineage>
        <taxon>Bacteria</taxon>
        <taxon>Pseudomonadati</taxon>
        <taxon>Pseudomonadota</taxon>
        <taxon>Betaproteobacteria</taxon>
        <taxon>Burkholderiales</taxon>
        <taxon>Oxalobacteraceae</taxon>
        <taxon>Telluria group</taxon>
        <taxon>Massilia</taxon>
    </lineage>
</organism>
<evidence type="ECO:0000313" key="1">
    <source>
        <dbReference type="EMBL" id="QPI52186.1"/>
    </source>
</evidence>
<name>A0AA49AAE4_9BURK</name>
<dbReference type="Proteomes" id="UP000662888">
    <property type="component" value="Chromosome"/>
</dbReference>
<protein>
    <submittedName>
        <fullName evidence="1">Uncharacterized protein</fullName>
    </submittedName>
</protein>
<accession>A0AA49AAE4</accession>
<reference evidence="1 2" key="1">
    <citation type="submission" date="2020-11" db="EMBL/GenBank/DDBJ databases">
        <authorList>
            <person name="Sun Q."/>
        </authorList>
    </citation>
    <scope>NUCLEOTIDE SEQUENCE [LARGE SCALE GENOMIC DNA]</scope>
    <source>
        <strain evidence="1 2">P8398</strain>
    </source>
</reference>
<dbReference type="RefSeq" id="WP_206091669.1">
    <property type="nucleotide sequence ID" value="NZ_CP065053.1"/>
</dbReference>
<sequence>MTLSLSPMAIHCPDIWFRDPRIDYGARTISMAAILPRVGARMSAGFTPITCLRAGDVKTLLWKPPISELNGWSEQPSEIAQSYLVGARIIKVAVEGDHLPGSSHLYRHDLDILSCVPLLPTLRQLDDGVNNWSLARIGHGYITPPTFSLVWDEVHWCGTAAIDGLIYIVGTAWESHMELIVEEIDDELFGLFNGYMNPGSESYDLGRRRLDEREQNSIRQAIHKSHRLADTFPAYLAE</sequence>
<dbReference type="EMBL" id="CP065053">
    <property type="protein sequence ID" value="QPI52186.1"/>
    <property type="molecule type" value="Genomic_DNA"/>
</dbReference>
<keyword evidence="2" id="KW-1185">Reference proteome</keyword>
<gene>
    <name evidence="1" type="ORF">IV454_12200</name>
</gene>
<evidence type="ECO:0000313" key="2">
    <source>
        <dbReference type="Proteomes" id="UP000662888"/>
    </source>
</evidence>